<evidence type="ECO:0000256" key="15">
    <source>
        <dbReference type="ARBA" id="ARBA00030897"/>
    </source>
</evidence>
<dbReference type="GO" id="GO:0015031">
    <property type="term" value="P:protein transport"/>
    <property type="evidence" value="ECO:0007669"/>
    <property type="project" value="UniProtKB-KW"/>
</dbReference>
<keyword evidence="10" id="KW-0906">Nuclear pore complex</keyword>
<dbReference type="InterPro" id="IPR012476">
    <property type="entry name" value="GLE1"/>
</dbReference>
<dbReference type="HOGENOM" id="CLU_332958_0_0_1"/>
<dbReference type="GO" id="GO:0005737">
    <property type="term" value="C:cytoplasm"/>
    <property type="evidence" value="ECO:0007669"/>
    <property type="project" value="UniProtKB-SubCell"/>
</dbReference>
<dbReference type="GO" id="GO:0005543">
    <property type="term" value="F:phospholipid binding"/>
    <property type="evidence" value="ECO:0007669"/>
    <property type="project" value="TreeGrafter"/>
</dbReference>
<protein>
    <recommendedName>
        <fullName evidence="13">mRNA export factor GLE1</fullName>
    </recommendedName>
    <alternativeName>
        <fullName evidence="15">GLE1 RNA export mediator</fullName>
    </alternativeName>
    <alternativeName>
        <fullName evidence="14">Nucleoporin GLE1</fullName>
    </alternativeName>
</protein>
<dbReference type="GO" id="GO:0044614">
    <property type="term" value="C:nuclear pore cytoplasmic filaments"/>
    <property type="evidence" value="ECO:0007669"/>
    <property type="project" value="TreeGrafter"/>
</dbReference>
<keyword evidence="6" id="KW-0509">mRNA transport</keyword>
<feature type="compositionally biased region" description="Basic and acidic residues" evidence="17">
    <location>
        <begin position="384"/>
        <end position="402"/>
    </location>
</feature>
<evidence type="ECO:0000256" key="4">
    <source>
        <dbReference type="ARBA" id="ARBA00022448"/>
    </source>
</evidence>
<keyword evidence="8" id="KW-0811">Translocation</keyword>
<keyword evidence="7" id="KW-0653">Protein transport</keyword>
<evidence type="ECO:0000256" key="6">
    <source>
        <dbReference type="ARBA" id="ARBA00022816"/>
    </source>
</evidence>
<dbReference type="EMBL" id="JH816466">
    <property type="protein sequence ID" value="EKC35558.1"/>
    <property type="molecule type" value="Genomic_DNA"/>
</dbReference>
<evidence type="ECO:0000256" key="13">
    <source>
        <dbReference type="ARBA" id="ARBA00026227"/>
    </source>
</evidence>
<keyword evidence="9 16" id="KW-0175">Coiled coil</keyword>
<comment type="subcellular location">
    <subcellularLocation>
        <location evidence="1">Cytoplasm</location>
    </subcellularLocation>
    <subcellularLocation>
        <location evidence="2">Nucleus</location>
        <location evidence="2">Nuclear pore complex</location>
    </subcellularLocation>
</comment>
<keyword evidence="4" id="KW-0813">Transport</keyword>
<evidence type="ECO:0000256" key="17">
    <source>
        <dbReference type="SAM" id="MobiDB-lite"/>
    </source>
</evidence>
<evidence type="ECO:0000256" key="16">
    <source>
        <dbReference type="SAM" id="Coils"/>
    </source>
</evidence>
<dbReference type="GO" id="GO:0031369">
    <property type="term" value="F:translation initiation factor binding"/>
    <property type="evidence" value="ECO:0007669"/>
    <property type="project" value="TreeGrafter"/>
</dbReference>
<proteinExistence type="inferred from homology"/>
<evidence type="ECO:0000256" key="3">
    <source>
        <dbReference type="ARBA" id="ARBA00011056"/>
    </source>
</evidence>
<dbReference type="InParanoid" id="K1QNV5"/>
<organism evidence="18">
    <name type="scientific">Magallana gigas</name>
    <name type="common">Pacific oyster</name>
    <name type="synonym">Crassostrea gigas</name>
    <dbReference type="NCBI Taxonomy" id="29159"/>
    <lineage>
        <taxon>Eukaryota</taxon>
        <taxon>Metazoa</taxon>
        <taxon>Spiralia</taxon>
        <taxon>Lophotrochozoa</taxon>
        <taxon>Mollusca</taxon>
        <taxon>Bivalvia</taxon>
        <taxon>Autobranchia</taxon>
        <taxon>Pteriomorphia</taxon>
        <taxon>Ostreida</taxon>
        <taxon>Ostreoidea</taxon>
        <taxon>Ostreidae</taxon>
        <taxon>Magallana</taxon>
    </lineage>
</organism>
<dbReference type="GO" id="GO:0016973">
    <property type="term" value="P:poly(A)+ mRNA export from nucleus"/>
    <property type="evidence" value="ECO:0007669"/>
    <property type="project" value="InterPro"/>
</dbReference>
<evidence type="ECO:0000256" key="2">
    <source>
        <dbReference type="ARBA" id="ARBA00004567"/>
    </source>
</evidence>
<gene>
    <name evidence="18" type="ORF">CGI_10012531</name>
</gene>
<dbReference type="PANTHER" id="PTHR12960:SF0">
    <property type="entry name" value="MRNA EXPORT FACTOR GLE1"/>
    <property type="match status" value="1"/>
</dbReference>
<dbReference type="AlphaFoldDB" id="K1QNV5"/>
<evidence type="ECO:0000256" key="7">
    <source>
        <dbReference type="ARBA" id="ARBA00022927"/>
    </source>
</evidence>
<comment type="function">
    <text evidence="12">Required for the export of mRNAs containing poly(A) tails from the nucleus into the cytoplasm. May be involved in the terminal step of the mRNA transport through the nuclear pore complex (NPC).</text>
</comment>
<dbReference type="InterPro" id="IPR038506">
    <property type="entry name" value="GLE1-like_sf"/>
</dbReference>
<dbReference type="GO" id="GO:0000822">
    <property type="term" value="F:inositol hexakisphosphate binding"/>
    <property type="evidence" value="ECO:0007669"/>
    <property type="project" value="TreeGrafter"/>
</dbReference>
<dbReference type="Pfam" id="PF07817">
    <property type="entry name" value="GLE1"/>
    <property type="match status" value="1"/>
</dbReference>
<evidence type="ECO:0000256" key="12">
    <source>
        <dbReference type="ARBA" id="ARBA00024680"/>
    </source>
</evidence>
<evidence type="ECO:0000256" key="5">
    <source>
        <dbReference type="ARBA" id="ARBA00022490"/>
    </source>
</evidence>
<sequence>MASIVCLLKASPKGQLKYESDPNIEKEYFDKYLSPPKLSRPHQEVSSENSFCYHDEDERYSEDTSESDISESIRNLRVEVTCRNDKRKTQMKVQFTTRNNSLVHDMRIQVDKEKAGFPDPHNKNGHDRNLKISFNGSGGEANFKKNGCGMLIEKPLDRPSLSKEQTRKIVVSPEYNKSRRDIQFYEEELNSKSKMKLEQKRDQFKKAERRINERAEQRINEFENSRLEKARNQQLMLEQEERERSAKLIEKQKKIIKDHIEYAKRVEQKKERIQEEIKKKEEEKLMIWDKTKTIVSECKTILDRIKTLYTSYAAKLPENVAKAVHNGQQRYHMSQQIVAVEDRVPDISNKQLVTITENFRLLSNTLDFVQQAIQEVKEREKREAEAKAEEEAKKKAEEEAARRVQPPPAVEHPGQPLDSSTPIPGDTGSGHQGAPPGATAPPTPPTSVAQTEWEVIPALYRINTSVRSYLLVLVVVAAEHYCMVIPAGVLAFLAQECCTPCVRLSCWRKAAIGFLHSNTWRHWIRTSGGTTWGNRSPHTSHIGRTKGEVLCVDVVAFQEYTRLQQKLKEMETAIQLKKLKFDLQKAVNIPVNAISAVSGAHMRDKLQRLLVLLSGQQLEIANKRVSVNEHPAALTFCKHLIAKMVVKKGEEQVSSIFESAFPLAAVTVGILAEHPDIKDLLLAHFQLMCPYTVPYHIPRQEGQSTKDVHIARGYKYDSDGNVEKQDKFLKRMSGIMRLYASLMVSYPPRRQSEHPFGIENAWLWLSRVMNIQPLPDITATMVFDLLEVTGHALYKEYRKQFLKMLHILIREFLPKLKSVASSGGGGPVSRLEALIMASIQRQGQIPPPEGILSPNFWFS</sequence>
<keyword evidence="5" id="KW-0963">Cytoplasm</keyword>
<feature type="coiled-coil region" evidence="16">
    <location>
        <begin position="190"/>
        <end position="286"/>
    </location>
</feature>
<comment type="similarity">
    <text evidence="3">Belongs to the GLE1 family.</text>
</comment>
<dbReference type="PANTHER" id="PTHR12960">
    <property type="entry name" value="GLE-1-RELATED"/>
    <property type="match status" value="1"/>
</dbReference>
<evidence type="ECO:0000256" key="11">
    <source>
        <dbReference type="ARBA" id="ARBA00023242"/>
    </source>
</evidence>
<evidence type="ECO:0000256" key="1">
    <source>
        <dbReference type="ARBA" id="ARBA00004496"/>
    </source>
</evidence>
<dbReference type="Gene3D" id="1.25.40.510">
    <property type="entry name" value="GLE1-like"/>
    <property type="match status" value="1"/>
</dbReference>
<keyword evidence="11" id="KW-0539">Nucleus</keyword>
<evidence type="ECO:0000256" key="14">
    <source>
        <dbReference type="ARBA" id="ARBA00029983"/>
    </source>
</evidence>
<name>K1QNV5_MAGGI</name>
<feature type="region of interest" description="Disordered" evidence="17">
    <location>
        <begin position="384"/>
        <end position="449"/>
    </location>
</feature>
<evidence type="ECO:0000256" key="10">
    <source>
        <dbReference type="ARBA" id="ARBA00023132"/>
    </source>
</evidence>
<evidence type="ECO:0000256" key="9">
    <source>
        <dbReference type="ARBA" id="ARBA00023054"/>
    </source>
</evidence>
<evidence type="ECO:0000256" key="8">
    <source>
        <dbReference type="ARBA" id="ARBA00023010"/>
    </source>
</evidence>
<reference evidence="18" key="1">
    <citation type="journal article" date="2012" name="Nature">
        <title>The oyster genome reveals stress adaptation and complexity of shell formation.</title>
        <authorList>
            <person name="Zhang G."/>
            <person name="Fang X."/>
            <person name="Guo X."/>
            <person name="Li L."/>
            <person name="Luo R."/>
            <person name="Xu F."/>
            <person name="Yang P."/>
            <person name="Zhang L."/>
            <person name="Wang X."/>
            <person name="Qi H."/>
            <person name="Xiong Z."/>
            <person name="Que H."/>
            <person name="Xie Y."/>
            <person name="Holland P.W."/>
            <person name="Paps J."/>
            <person name="Zhu Y."/>
            <person name="Wu F."/>
            <person name="Chen Y."/>
            <person name="Wang J."/>
            <person name="Peng C."/>
            <person name="Meng J."/>
            <person name="Yang L."/>
            <person name="Liu J."/>
            <person name="Wen B."/>
            <person name="Zhang N."/>
            <person name="Huang Z."/>
            <person name="Zhu Q."/>
            <person name="Feng Y."/>
            <person name="Mount A."/>
            <person name="Hedgecock D."/>
            <person name="Xu Z."/>
            <person name="Liu Y."/>
            <person name="Domazet-Loso T."/>
            <person name="Du Y."/>
            <person name="Sun X."/>
            <person name="Zhang S."/>
            <person name="Liu B."/>
            <person name="Cheng P."/>
            <person name="Jiang X."/>
            <person name="Li J."/>
            <person name="Fan D."/>
            <person name="Wang W."/>
            <person name="Fu W."/>
            <person name="Wang T."/>
            <person name="Wang B."/>
            <person name="Zhang J."/>
            <person name="Peng Z."/>
            <person name="Li Y."/>
            <person name="Li N."/>
            <person name="Wang J."/>
            <person name="Chen M."/>
            <person name="He Y."/>
            <person name="Tan F."/>
            <person name="Song X."/>
            <person name="Zheng Q."/>
            <person name="Huang R."/>
            <person name="Yang H."/>
            <person name="Du X."/>
            <person name="Chen L."/>
            <person name="Yang M."/>
            <person name="Gaffney P.M."/>
            <person name="Wang S."/>
            <person name="Luo L."/>
            <person name="She Z."/>
            <person name="Ming Y."/>
            <person name="Huang W."/>
            <person name="Zhang S."/>
            <person name="Huang B."/>
            <person name="Zhang Y."/>
            <person name="Qu T."/>
            <person name="Ni P."/>
            <person name="Miao G."/>
            <person name="Wang J."/>
            <person name="Wang Q."/>
            <person name="Steinberg C.E."/>
            <person name="Wang H."/>
            <person name="Li N."/>
            <person name="Qian L."/>
            <person name="Zhang G."/>
            <person name="Li Y."/>
            <person name="Yang H."/>
            <person name="Liu X."/>
            <person name="Wang J."/>
            <person name="Yin Y."/>
            <person name="Wang J."/>
        </authorList>
    </citation>
    <scope>NUCLEOTIDE SEQUENCE [LARGE SCALE GENOMIC DNA]</scope>
    <source>
        <strain evidence="18">05x7-T-G4-1.051#20</strain>
    </source>
</reference>
<accession>K1QNV5</accession>
<dbReference type="FunFam" id="1.25.40.510:FF:000001">
    <property type="entry name" value="Nucleoporin GLE1 isoform 1"/>
    <property type="match status" value="1"/>
</dbReference>
<evidence type="ECO:0000313" key="18">
    <source>
        <dbReference type="EMBL" id="EKC35558.1"/>
    </source>
</evidence>